<dbReference type="VEuPathDB" id="FungiDB:LCOR_03255.1"/>
<dbReference type="GO" id="GO:0010521">
    <property type="term" value="F:telomerase inhibitor activity"/>
    <property type="evidence" value="ECO:0007669"/>
    <property type="project" value="TreeGrafter"/>
</dbReference>
<dbReference type="GO" id="GO:0098505">
    <property type="term" value="F:G-rich strand telomeric DNA binding"/>
    <property type="evidence" value="ECO:0007669"/>
    <property type="project" value="TreeGrafter"/>
</dbReference>
<evidence type="ECO:0000256" key="1">
    <source>
        <dbReference type="ARBA" id="ARBA00004123"/>
    </source>
</evidence>
<protein>
    <recommendedName>
        <fullName evidence="9">Protection of telomeres protein 1 ssDNA-binding domain-containing protein</fullName>
    </recommendedName>
</protein>
<evidence type="ECO:0000256" key="8">
    <source>
        <dbReference type="SAM" id="MobiDB-lite"/>
    </source>
</evidence>
<proteinExistence type="inferred from homology"/>
<dbReference type="STRING" id="1263082.A0A068RNC9"/>
<accession>A0A068RNC9</accession>
<dbReference type="GO" id="GO:0032210">
    <property type="term" value="P:regulation of telomere maintenance via telomerase"/>
    <property type="evidence" value="ECO:0007669"/>
    <property type="project" value="TreeGrafter"/>
</dbReference>
<evidence type="ECO:0000313" key="10">
    <source>
        <dbReference type="EMBL" id="CDH51683.1"/>
    </source>
</evidence>
<organism evidence="10 11">
    <name type="scientific">Lichtheimia corymbifera JMRC:FSU:9682</name>
    <dbReference type="NCBI Taxonomy" id="1263082"/>
    <lineage>
        <taxon>Eukaryota</taxon>
        <taxon>Fungi</taxon>
        <taxon>Fungi incertae sedis</taxon>
        <taxon>Mucoromycota</taxon>
        <taxon>Mucoromycotina</taxon>
        <taxon>Mucoromycetes</taxon>
        <taxon>Mucorales</taxon>
        <taxon>Lichtheimiaceae</taxon>
        <taxon>Lichtheimia</taxon>
    </lineage>
</organism>
<keyword evidence="11" id="KW-1185">Reference proteome</keyword>
<dbReference type="GO" id="GO:0016233">
    <property type="term" value="P:telomere capping"/>
    <property type="evidence" value="ECO:0007669"/>
    <property type="project" value="TreeGrafter"/>
</dbReference>
<evidence type="ECO:0000256" key="6">
    <source>
        <dbReference type="ARBA" id="ARBA00023125"/>
    </source>
</evidence>
<sequence length="556" mass="63008">MSKHDSFIKELKELDVTVFDEREVTLNSGMIYGVIDDLGSIKRTARKLIERNHSLVSPTNIPGAIIGGNMSQSFRLRDPSWPLSKYMRGVSITLFHKEKGAIAEDAKVGDIFIVHDVQVTKNGQFNMSLTTNKYTKSSKWCYLDAETLQPRVTPHMALELNDKDIAVAKVLKAWSMPTPPKIIHPSTPSNIIHPPTSSIPPTTSSIPPTPSNNIPPTPSNNIPPTPTNAPPTPSKYSPAFKTTEEMEIKKFCGYVGKVVACQLQKSNLLQLILTDYTPNKFPMAEFYQSQDLIPSELLVQASLWDENATAGHDIEKGDYVELHNAQVKRSKLGYMELAVRGDRTFGQKTPKVKKIENVHDDARVKRIMQREDAFWKEVMPPMLEEDNLVDTHNVHTVVGGSASIFTLEQILNDDQIDKEYTVHAAVLDVKPRNLRSWIKKWCPKCEWIEEPDADHCSQCRQSIHEYSLMSAFLLQDSHSRRMQLQVYGEDAKAMFPSLIPIRPEEDYLIALKDLIDRILSVNPEKPELYLNIGVKSYMTIANNRQFRLRATAFHFD</sequence>
<evidence type="ECO:0000313" key="11">
    <source>
        <dbReference type="Proteomes" id="UP000027586"/>
    </source>
</evidence>
<feature type="compositionally biased region" description="Low complexity" evidence="8">
    <location>
        <begin position="183"/>
        <end position="206"/>
    </location>
</feature>
<dbReference type="AlphaFoldDB" id="A0A068RNC9"/>
<dbReference type="InterPro" id="IPR028389">
    <property type="entry name" value="POT1"/>
</dbReference>
<feature type="region of interest" description="Disordered" evidence="8">
    <location>
        <begin position="183"/>
        <end position="234"/>
    </location>
</feature>
<dbReference type="InterPro" id="IPR012340">
    <property type="entry name" value="NA-bd_OB-fold"/>
</dbReference>
<evidence type="ECO:0000256" key="5">
    <source>
        <dbReference type="ARBA" id="ARBA00022895"/>
    </source>
</evidence>
<dbReference type="OrthoDB" id="2261776at2759"/>
<evidence type="ECO:0000256" key="3">
    <source>
        <dbReference type="ARBA" id="ARBA00008442"/>
    </source>
</evidence>
<keyword evidence="6" id="KW-0238">DNA-binding</keyword>
<comment type="caution">
    <text evidence="10">The sequence shown here is derived from an EMBL/GenBank/DDBJ whole genome shotgun (WGS) entry which is preliminary data.</text>
</comment>
<dbReference type="InterPro" id="IPR032042">
    <property type="entry name" value="POT1PC"/>
</dbReference>
<keyword evidence="5" id="KW-0779">Telomere</keyword>
<evidence type="ECO:0000256" key="4">
    <source>
        <dbReference type="ARBA" id="ARBA00022454"/>
    </source>
</evidence>
<dbReference type="PANTHER" id="PTHR14513:SF0">
    <property type="entry name" value="PROTECTION OF TELOMERES PROTEIN 1"/>
    <property type="match status" value="1"/>
</dbReference>
<dbReference type="Proteomes" id="UP000027586">
    <property type="component" value="Unassembled WGS sequence"/>
</dbReference>
<gene>
    <name evidence="10" type="ORF">LCOR_03255.1</name>
</gene>
<keyword evidence="7" id="KW-0539">Nucleus</keyword>
<dbReference type="Pfam" id="PF16686">
    <property type="entry name" value="POT1PC"/>
    <property type="match status" value="1"/>
</dbReference>
<keyword evidence="4" id="KW-0158">Chromosome</keyword>
<dbReference type="PANTHER" id="PTHR14513">
    <property type="entry name" value="PROTECTION OF TELOMERES 1"/>
    <property type="match status" value="1"/>
</dbReference>
<comment type="similarity">
    <text evidence="3">Belongs to the telombin family.</text>
</comment>
<dbReference type="EMBL" id="CBTN010000010">
    <property type="protein sequence ID" value="CDH51683.1"/>
    <property type="molecule type" value="Genomic_DNA"/>
</dbReference>
<evidence type="ECO:0000256" key="2">
    <source>
        <dbReference type="ARBA" id="ARBA00004574"/>
    </source>
</evidence>
<comment type="subcellular location">
    <subcellularLocation>
        <location evidence="2">Chromosome</location>
        <location evidence="2">Telomere</location>
    </subcellularLocation>
    <subcellularLocation>
        <location evidence="1">Nucleus</location>
    </subcellularLocation>
</comment>
<dbReference type="SUPFAM" id="SSF50249">
    <property type="entry name" value="Nucleic acid-binding proteins"/>
    <property type="match status" value="2"/>
</dbReference>
<evidence type="ECO:0000256" key="7">
    <source>
        <dbReference type="ARBA" id="ARBA00023242"/>
    </source>
</evidence>
<evidence type="ECO:0000259" key="9">
    <source>
        <dbReference type="Pfam" id="PF16686"/>
    </source>
</evidence>
<dbReference type="GO" id="GO:0000783">
    <property type="term" value="C:nuclear telomere cap complex"/>
    <property type="evidence" value="ECO:0007669"/>
    <property type="project" value="TreeGrafter"/>
</dbReference>
<reference evidence="10" key="1">
    <citation type="submission" date="2013-08" db="EMBL/GenBank/DDBJ databases">
        <title>Gene expansion shapes genome architecture in the human pathogen Lichtheimia corymbifera: an evolutionary genomics analysis in the ancient terrestrial Mucorales (Mucoromycotina).</title>
        <authorList>
            <person name="Schwartze V.U."/>
            <person name="Winter S."/>
            <person name="Shelest E."/>
            <person name="Marcet-Houben M."/>
            <person name="Horn F."/>
            <person name="Wehner S."/>
            <person name="Hoffmann K."/>
            <person name="Riege K."/>
            <person name="Sammeth M."/>
            <person name="Nowrousian M."/>
            <person name="Valiante V."/>
            <person name="Linde J."/>
            <person name="Jacobsen I.D."/>
            <person name="Marz M."/>
            <person name="Brakhage A.A."/>
            <person name="Gabaldon T."/>
            <person name="Bocker S."/>
            <person name="Voigt K."/>
        </authorList>
    </citation>
    <scope>NUCLEOTIDE SEQUENCE [LARGE SCALE GENOMIC DNA]</scope>
    <source>
        <strain evidence="10">FSU 9682</strain>
    </source>
</reference>
<dbReference type="Gene3D" id="2.40.50.140">
    <property type="entry name" value="Nucleic acid-binding proteins"/>
    <property type="match status" value="3"/>
</dbReference>
<name>A0A068RNC9_9FUNG</name>
<feature type="compositionally biased region" description="Pro residues" evidence="8">
    <location>
        <begin position="207"/>
        <end position="233"/>
    </location>
</feature>
<feature type="domain" description="Protection of telomeres protein 1 ssDNA-binding" evidence="9">
    <location>
        <begin position="244"/>
        <end position="377"/>
    </location>
</feature>